<sequence>MSSFLTIIKELYWRNIIKKAIDNVCGSHNSSEIDRNEEGKKNCGFYGRINNQIQRNDQLIQIEDDGRPDIVIWTDVLILNLKMKIGSLRLGYSLSFQVIFFRNIEFSKHIELISSLKLKIDDNIIFYELAQISLWRNATKLNDLNGRKKYFSE</sequence>
<gene>
    <name evidence="1" type="ORF">GMARGA_LOCUS10947</name>
</gene>
<evidence type="ECO:0000313" key="1">
    <source>
        <dbReference type="EMBL" id="CAG8680792.1"/>
    </source>
</evidence>
<comment type="caution">
    <text evidence="1">The sequence shown here is derived from an EMBL/GenBank/DDBJ whole genome shotgun (WGS) entry which is preliminary data.</text>
</comment>
<accession>A0ABN7UW32</accession>
<dbReference type="EMBL" id="CAJVQB010006266">
    <property type="protein sequence ID" value="CAG8680792.1"/>
    <property type="molecule type" value="Genomic_DNA"/>
</dbReference>
<reference evidence="1 2" key="1">
    <citation type="submission" date="2021-06" db="EMBL/GenBank/DDBJ databases">
        <authorList>
            <person name="Kallberg Y."/>
            <person name="Tangrot J."/>
            <person name="Rosling A."/>
        </authorList>
    </citation>
    <scope>NUCLEOTIDE SEQUENCE [LARGE SCALE GENOMIC DNA]</scope>
    <source>
        <strain evidence="1 2">120-4 pot B 10/14</strain>
    </source>
</reference>
<proteinExistence type="predicted"/>
<protein>
    <submittedName>
        <fullName evidence="1">29307_t:CDS:1</fullName>
    </submittedName>
</protein>
<keyword evidence="2" id="KW-1185">Reference proteome</keyword>
<evidence type="ECO:0000313" key="2">
    <source>
        <dbReference type="Proteomes" id="UP000789901"/>
    </source>
</evidence>
<organism evidence="1 2">
    <name type="scientific">Gigaspora margarita</name>
    <dbReference type="NCBI Taxonomy" id="4874"/>
    <lineage>
        <taxon>Eukaryota</taxon>
        <taxon>Fungi</taxon>
        <taxon>Fungi incertae sedis</taxon>
        <taxon>Mucoromycota</taxon>
        <taxon>Glomeromycotina</taxon>
        <taxon>Glomeromycetes</taxon>
        <taxon>Diversisporales</taxon>
        <taxon>Gigasporaceae</taxon>
        <taxon>Gigaspora</taxon>
    </lineage>
</organism>
<name>A0ABN7UW32_GIGMA</name>
<dbReference type="Proteomes" id="UP000789901">
    <property type="component" value="Unassembled WGS sequence"/>
</dbReference>